<keyword evidence="4 7" id="KW-0238">DNA-binding</keyword>
<dbReference type="SUPFAM" id="SSF52540">
    <property type="entry name" value="P-loop containing nucleoside triphosphate hydrolases"/>
    <property type="match status" value="1"/>
</dbReference>
<dbReference type="Proteomes" id="UP000192738">
    <property type="component" value="Unassembled WGS sequence"/>
</dbReference>
<sequence>MERNTITFITLNDHTLQAIIDNCYELGMMEEFNVEGRTISQLAYLPIADRSLIIVSGEIIIPAIKPYLHENCKIIVAQRTINYTNIREMLEIPRGMKVLLVNDGRERALDTIARIKELGIELDFHPFYPGQTTYPQEITIAVTPGEAKLVPPTIHKVIDIGSRVIDFATWIEIFDHFKYGILDLRRLISRYVHSVVYITKELSDEIQKANLLRNHLGAIVDRIEDGVLAIDEEDKIRITNQKALEILHLQGRKIIHQQAEISIPAHFYQIICQLPYEKEEVMNWESQTFFFRKTNILIDGRNFGYLILFRRASEINKLEHDYRRKQSSKGLVAKYTFSDLTGISAAFTKFTGIARNMARSSSTILLLGETGTGKELLAQAIHNASARRWEPFVGVNFAAISESLLESELFGYEEGAFTGAKKGGHIGLFEQAHKGTIFLDEIGDASAVIQNRLLRVLQEREIMKVGGNRVIPVDIRVVAATNRNLDDMVQAGLFRADLYYRLNVLPVYIPALRDRKDDIPLLVQEFIKKICNELKRPNFRFSREAMDNMLDYRWPGNIRELENIIQYLAHVVEDIVVPEHLVFNRQDKVYQEIPGSKGLELEAVYQSYVGKGFIQEVKLILQTIQQAKSAVGRNYVIGQLKTVGWDMTEQKLRYRMQLLKQDKLLEVGRGRQGSTLTPKGAEFLSYIK</sequence>
<dbReference type="InterPro" id="IPR025662">
    <property type="entry name" value="Sigma_54_int_dom_ATP-bd_1"/>
</dbReference>
<name>A0A1W1ZN52_9FIRM</name>
<keyword evidence="3" id="KW-0805">Transcription regulation</keyword>
<evidence type="ECO:0000256" key="4">
    <source>
        <dbReference type="ARBA" id="ARBA00023125"/>
    </source>
</evidence>
<protein>
    <submittedName>
        <fullName evidence="7">Transcriptional regulator containing PAS, AAA-type ATPase, and DNA-binding Fis domains</fullName>
    </submittedName>
</protein>
<dbReference type="FunFam" id="3.40.50.300:FF:000006">
    <property type="entry name" value="DNA-binding transcriptional regulator NtrC"/>
    <property type="match status" value="1"/>
</dbReference>
<dbReference type="CDD" id="cd00009">
    <property type="entry name" value="AAA"/>
    <property type="match status" value="1"/>
</dbReference>
<dbReference type="InterPro" id="IPR058031">
    <property type="entry name" value="AAA_lid_NorR"/>
</dbReference>
<organism evidence="7 8">
    <name type="scientific">Sporomusa malonica</name>
    <dbReference type="NCBI Taxonomy" id="112901"/>
    <lineage>
        <taxon>Bacteria</taxon>
        <taxon>Bacillati</taxon>
        <taxon>Bacillota</taxon>
        <taxon>Negativicutes</taxon>
        <taxon>Selenomonadales</taxon>
        <taxon>Sporomusaceae</taxon>
        <taxon>Sporomusa</taxon>
    </lineage>
</organism>
<dbReference type="PROSITE" id="PS00675">
    <property type="entry name" value="SIGMA54_INTERACT_1"/>
    <property type="match status" value="1"/>
</dbReference>
<keyword evidence="8" id="KW-1185">Reference proteome</keyword>
<dbReference type="PANTHER" id="PTHR32071">
    <property type="entry name" value="TRANSCRIPTIONAL REGULATORY PROTEIN"/>
    <property type="match status" value="1"/>
</dbReference>
<evidence type="ECO:0000256" key="3">
    <source>
        <dbReference type="ARBA" id="ARBA00023015"/>
    </source>
</evidence>
<dbReference type="PROSITE" id="PS50045">
    <property type="entry name" value="SIGMA54_INTERACT_4"/>
    <property type="match status" value="1"/>
</dbReference>
<dbReference type="PROSITE" id="PS00676">
    <property type="entry name" value="SIGMA54_INTERACT_2"/>
    <property type="match status" value="1"/>
</dbReference>
<dbReference type="AlphaFoldDB" id="A0A1W1ZN52"/>
<dbReference type="PROSITE" id="PS00688">
    <property type="entry name" value="SIGMA54_INTERACT_3"/>
    <property type="match status" value="1"/>
</dbReference>
<keyword evidence="1" id="KW-0547">Nucleotide-binding</keyword>
<dbReference type="InterPro" id="IPR013668">
    <property type="entry name" value="RNase_R_HTH_12"/>
</dbReference>
<dbReference type="InterPro" id="IPR002078">
    <property type="entry name" value="Sigma_54_int"/>
</dbReference>
<accession>A0A1W1ZN52</accession>
<dbReference type="Gene3D" id="3.40.50.300">
    <property type="entry name" value="P-loop containing nucleotide triphosphate hydrolases"/>
    <property type="match status" value="1"/>
</dbReference>
<evidence type="ECO:0000259" key="6">
    <source>
        <dbReference type="PROSITE" id="PS50045"/>
    </source>
</evidence>
<keyword evidence="5" id="KW-0804">Transcription</keyword>
<dbReference type="Gene3D" id="3.30.450.20">
    <property type="entry name" value="PAS domain"/>
    <property type="match status" value="1"/>
</dbReference>
<evidence type="ECO:0000256" key="2">
    <source>
        <dbReference type="ARBA" id="ARBA00022840"/>
    </source>
</evidence>
<dbReference type="RefSeq" id="WP_084574729.1">
    <property type="nucleotide sequence ID" value="NZ_CP155572.1"/>
</dbReference>
<dbReference type="GO" id="GO:0006355">
    <property type="term" value="P:regulation of DNA-templated transcription"/>
    <property type="evidence" value="ECO:0007669"/>
    <property type="project" value="InterPro"/>
</dbReference>
<evidence type="ECO:0000313" key="7">
    <source>
        <dbReference type="EMBL" id="SMC49683.1"/>
    </source>
</evidence>
<evidence type="ECO:0000256" key="5">
    <source>
        <dbReference type="ARBA" id="ARBA00023163"/>
    </source>
</evidence>
<gene>
    <name evidence="7" type="ORF">SAMN04488500_10466</name>
</gene>
<reference evidence="7 8" key="1">
    <citation type="submission" date="2017-04" db="EMBL/GenBank/DDBJ databases">
        <authorList>
            <person name="Afonso C.L."/>
            <person name="Miller P.J."/>
            <person name="Scott M.A."/>
            <person name="Spackman E."/>
            <person name="Goraichik I."/>
            <person name="Dimitrov K.M."/>
            <person name="Suarez D.L."/>
            <person name="Swayne D.E."/>
        </authorList>
    </citation>
    <scope>NUCLEOTIDE SEQUENCE [LARGE SCALE GENOMIC DNA]</scope>
    <source>
        <strain evidence="7 8">DSM 5090</strain>
    </source>
</reference>
<dbReference type="InterPro" id="IPR025943">
    <property type="entry name" value="Sigma_54_int_dom_ATP-bd_2"/>
</dbReference>
<proteinExistence type="predicted"/>
<dbReference type="Pfam" id="PF00158">
    <property type="entry name" value="Sigma54_activat"/>
    <property type="match status" value="1"/>
</dbReference>
<dbReference type="GO" id="GO:0003677">
    <property type="term" value="F:DNA binding"/>
    <property type="evidence" value="ECO:0007669"/>
    <property type="project" value="UniProtKB-KW"/>
</dbReference>
<dbReference type="Pfam" id="PF25601">
    <property type="entry name" value="AAA_lid_14"/>
    <property type="match status" value="1"/>
</dbReference>
<dbReference type="Gene3D" id="1.10.8.60">
    <property type="match status" value="1"/>
</dbReference>
<dbReference type="InterPro" id="IPR025944">
    <property type="entry name" value="Sigma_54_int_dom_CS"/>
</dbReference>
<dbReference type="InterPro" id="IPR003593">
    <property type="entry name" value="AAA+_ATPase"/>
</dbReference>
<evidence type="ECO:0000256" key="1">
    <source>
        <dbReference type="ARBA" id="ARBA00022741"/>
    </source>
</evidence>
<keyword evidence="2" id="KW-0067">ATP-binding</keyword>
<feature type="domain" description="Sigma-54 factor interaction" evidence="6">
    <location>
        <begin position="340"/>
        <end position="570"/>
    </location>
</feature>
<dbReference type="PANTHER" id="PTHR32071:SF57">
    <property type="entry name" value="C4-DICARBOXYLATE TRANSPORT TRANSCRIPTIONAL REGULATORY PROTEIN DCTD"/>
    <property type="match status" value="1"/>
</dbReference>
<dbReference type="SMART" id="SM00382">
    <property type="entry name" value="AAA"/>
    <property type="match status" value="1"/>
</dbReference>
<dbReference type="Pfam" id="PF08461">
    <property type="entry name" value="WHD_RNase_R"/>
    <property type="match status" value="1"/>
</dbReference>
<dbReference type="OrthoDB" id="9803970at2"/>
<dbReference type="InterPro" id="IPR027417">
    <property type="entry name" value="P-loop_NTPase"/>
</dbReference>
<dbReference type="EMBL" id="FWXI01000004">
    <property type="protein sequence ID" value="SMC49683.1"/>
    <property type="molecule type" value="Genomic_DNA"/>
</dbReference>
<dbReference type="GO" id="GO:0005524">
    <property type="term" value="F:ATP binding"/>
    <property type="evidence" value="ECO:0007669"/>
    <property type="project" value="UniProtKB-KW"/>
</dbReference>
<dbReference type="STRING" id="112901.SAMN04488500_10466"/>
<evidence type="ECO:0000313" key="8">
    <source>
        <dbReference type="Proteomes" id="UP000192738"/>
    </source>
</evidence>